<gene>
    <name evidence="1" type="ORF">C3731_13365</name>
</gene>
<evidence type="ECO:0000313" key="1">
    <source>
        <dbReference type="EMBL" id="PQA73103.1"/>
    </source>
</evidence>
<sequence>MVFPNLGAKDGFSLIRTEILHAIAFELKTRIVSGWNIANLQSGPADWQPPPGNGFSLYSMDARVKSPSTAECCKNAKMHELMLKDGLQTLFALIDIFSMNANIRAR</sequence>
<dbReference type="RefSeq" id="WP_104756149.1">
    <property type="nucleotide sequence ID" value="NZ_JBHEEO010000005.1"/>
</dbReference>
<keyword evidence="2" id="KW-1185">Reference proteome</keyword>
<accession>A0A2S7IYM0</accession>
<dbReference type="AlphaFoldDB" id="A0A2S7IYM0"/>
<proteinExistence type="predicted"/>
<dbReference type="Proteomes" id="UP000238493">
    <property type="component" value="Unassembled WGS sequence"/>
</dbReference>
<name>A0A2S7IYM0_9HYPH</name>
<protein>
    <submittedName>
        <fullName evidence="1">Uncharacterized protein</fullName>
    </submittedName>
</protein>
<organism evidence="1 2">
    <name type="scientific">Brucella oryzae</name>
    <dbReference type="NCBI Taxonomy" id="335286"/>
    <lineage>
        <taxon>Bacteria</taxon>
        <taxon>Pseudomonadati</taxon>
        <taxon>Pseudomonadota</taxon>
        <taxon>Alphaproteobacteria</taxon>
        <taxon>Hyphomicrobiales</taxon>
        <taxon>Brucellaceae</taxon>
        <taxon>Brucella/Ochrobactrum group</taxon>
        <taxon>Brucella</taxon>
    </lineage>
</organism>
<evidence type="ECO:0000313" key="2">
    <source>
        <dbReference type="Proteomes" id="UP000238493"/>
    </source>
</evidence>
<comment type="caution">
    <text evidence="1">The sequence shown here is derived from an EMBL/GenBank/DDBJ whole genome shotgun (WGS) entry which is preliminary data.</text>
</comment>
<dbReference type="EMBL" id="PTRC01000022">
    <property type="protein sequence ID" value="PQA73103.1"/>
    <property type="molecule type" value="Genomic_DNA"/>
</dbReference>
<reference evidence="1 2" key="1">
    <citation type="submission" date="2018-02" db="EMBL/GenBank/DDBJ databases">
        <title>Draft genome sequence of Ochrobactrum oryzae found in Brazil.</title>
        <authorList>
            <person name="Cerdeira L."/>
            <person name="Andrade F."/>
            <person name="Zacariotto T."/>
            <person name="Barbosa B."/>
            <person name="Santos S."/>
            <person name="Cassetari V."/>
            <person name="Lincopan N."/>
        </authorList>
    </citation>
    <scope>NUCLEOTIDE SEQUENCE [LARGE SCALE GENOMIC DNA]</scope>
    <source>
        <strain evidence="1 2">OA447</strain>
    </source>
</reference>